<dbReference type="EMBL" id="VLNR01000067">
    <property type="protein sequence ID" value="TSE05057.1"/>
    <property type="molecule type" value="Genomic_DNA"/>
</dbReference>
<dbReference type="Proteomes" id="UP000318833">
    <property type="component" value="Unassembled WGS sequence"/>
</dbReference>
<comment type="caution">
    <text evidence="2">The sequence shown here is derived from an EMBL/GenBank/DDBJ whole genome shotgun (WGS) entry which is preliminary data.</text>
</comment>
<gene>
    <name evidence="2" type="ORF">FOF46_24280</name>
</gene>
<keyword evidence="1" id="KW-1133">Transmembrane helix</keyword>
<feature type="transmembrane region" description="Helical" evidence="1">
    <location>
        <begin position="74"/>
        <end position="91"/>
    </location>
</feature>
<feature type="transmembrane region" description="Helical" evidence="1">
    <location>
        <begin position="44"/>
        <end position="62"/>
    </location>
</feature>
<accession>A0A554VDT8</accession>
<evidence type="ECO:0000256" key="1">
    <source>
        <dbReference type="SAM" id="Phobius"/>
    </source>
</evidence>
<organism evidence="2 3">
    <name type="scientific">Aquimarina algiphila</name>
    <dbReference type="NCBI Taxonomy" id="2047982"/>
    <lineage>
        <taxon>Bacteria</taxon>
        <taxon>Pseudomonadati</taxon>
        <taxon>Bacteroidota</taxon>
        <taxon>Flavobacteriia</taxon>
        <taxon>Flavobacteriales</taxon>
        <taxon>Flavobacteriaceae</taxon>
        <taxon>Aquimarina</taxon>
    </lineage>
</organism>
<evidence type="ECO:0008006" key="4">
    <source>
        <dbReference type="Google" id="ProtNLM"/>
    </source>
</evidence>
<keyword evidence="1" id="KW-0812">Transmembrane</keyword>
<dbReference type="RefSeq" id="WP_143918254.1">
    <property type="nucleotide sequence ID" value="NZ_CANMIK010000073.1"/>
</dbReference>
<sequence length="122" mass="14043">MEHTRLSLLYSIAVLWISGLLLLVKPSLVFSFLNSSTTYPLELANLLGVLFLIIGSFITLIFKYKVEKIYKWTILIRIFFSLCSLGLYFVYHNSFFVTLLFMILIGVLITVLGLVKDQEIKK</sequence>
<feature type="transmembrane region" description="Helical" evidence="1">
    <location>
        <begin position="97"/>
        <end position="115"/>
    </location>
</feature>
<feature type="transmembrane region" description="Helical" evidence="1">
    <location>
        <begin position="7"/>
        <end position="24"/>
    </location>
</feature>
<proteinExistence type="predicted"/>
<keyword evidence="3" id="KW-1185">Reference proteome</keyword>
<protein>
    <recommendedName>
        <fullName evidence="4">DUF4345 domain-containing protein</fullName>
    </recommendedName>
</protein>
<reference evidence="2 3" key="1">
    <citation type="submission" date="2019-07" db="EMBL/GenBank/DDBJ databases">
        <title>The draft genome sequence of Aquimarina algiphila M91.</title>
        <authorList>
            <person name="Meng X."/>
        </authorList>
    </citation>
    <scope>NUCLEOTIDE SEQUENCE [LARGE SCALE GENOMIC DNA]</scope>
    <source>
        <strain evidence="2 3">M91</strain>
    </source>
</reference>
<keyword evidence="1" id="KW-0472">Membrane</keyword>
<dbReference type="OrthoDB" id="9984298at2"/>
<evidence type="ECO:0000313" key="2">
    <source>
        <dbReference type="EMBL" id="TSE05057.1"/>
    </source>
</evidence>
<evidence type="ECO:0000313" key="3">
    <source>
        <dbReference type="Proteomes" id="UP000318833"/>
    </source>
</evidence>
<name>A0A554VDT8_9FLAO</name>
<dbReference type="AlphaFoldDB" id="A0A554VDT8"/>